<dbReference type="InterPro" id="IPR009060">
    <property type="entry name" value="UBA-like_sf"/>
</dbReference>
<dbReference type="SMART" id="SM00167">
    <property type="entry name" value="VPS9"/>
    <property type="match status" value="1"/>
</dbReference>
<dbReference type="Gene3D" id="1.10.8.10">
    <property type="entry name" value="DNA helicase RuvA subunit, C-terminal domain"/>
    <property type="match status" value="1"/>
</dbReference>
<dbReference type="AlphaFoldDB" id="A0A1X2HA40"/>
<gene>
    <name evidence="4" type="ORF">BCR43DRAFT_493140</name>
</gene>
<feature type="domain" description="CUE" evidence="2">
    <location>
        <begin position="587"/>
        <end position="630"/>
    </location>
</feature>
<dbReference type="Gene3D" id="1.10.246.120">
    <property type="match status" value="1"/>
</dbReference>
<dbReference type="InterPro" id="IPR045046">
    <property type="entry name" value="Vps9-like"/>
</dbReference>
<feature type="compositionally biased region" description="Basic and acidic residues" evidence="1">
    <location>
        <begin position="90"/>
        <end position="121"/>
    </location>
</feature>
<dbReference type="SMART" id="SM00546">
    <property type="entry name" value="CUE"/>
    <property type="match status" value="1"/>
</dbReference>
<feature type="compositionally biased region" description="Acidic residues" evidence="1">
    <location>
        <begin position="13"/>
        <end position="26"/>
    </location>
</feature>
<dbReference type="InterPro" id="IPR003892">
    <property type="entry name" value="CUE"/>
</dbReference>
<evidence type="ECO:0000259" key="2">
    <source>
        <dbReference type="PROSITE" id="PS51140"/>
    </source>
</evidence>
<feature type="compositionally biased region" description="Basic and acidic residues" evidence="1">
    <location>
        <begin position="1"/>
        <end position="12"/>
    </location>
</feature>
<dbReference type="Gene3D" id="1.20.1050.80">
    <property type="entry name" value="VPS9 domain"/>
    <property type="match status" value="1"/>
</dbReference>
<dbReference type="InterPro" id="IPR041545">
    <property type="entry name" value="DUF5601"/>
</dbReference>
<dbReference type="Pfam" id="PF18151">
    <property type="entry name" value="DUF5601"/>
    <property type="match status" value="1"/>
</dbReference>
<feature type="compositionally biased region" description="Low complexity" evidence="1">
    <location>
        <begin position="131"/>
        <end position="150"/>
    </location>
</feature>
<protein>
    <recommendedName>
        <fullName evidence="6">VPS9 domain-containing protein</fullName>
    </recommendedName>
</protein>
<evidence type="ECO:0000259" key="3">
    <source>
        <dbReference type="PROSITE" id="PS51205"/>
    </source>
</evidence>
<dbReference type="FunCoup" id="A0A1X2HA40">
    <property type="interactions" value="63"/>
</dbReference>
<evidence type="ECO:0000313" key="5">
    <source>
        <dbReference type="Proteomes" id="UP000242180"/>
    </source>
</evidence>
<comment type="caution">
    <text evidence="4">The sequence shown here is derived from an EMBL/GenBank/DDBJ whole genome shotgun (WGS) entry which is preliminary data.</text>
</comment>
<dbReference type="OMA" id="QKTMQKP"/>
<dbReference type="GO" id="GO:0031267">
    <property type="term" value="F:small GTPase binding"/>
    <property type="evidence" value="ECO:0007669"/>
    <property type="project" value="TreeGrafter"/>
</dbReference>
<feature type="compositionally biased region" description="Pro residues" evidence="1">
    <location>
        <begin position="569"/>
        <end position="579"/>
    </location>
</feature>
<dbReference type="InterPro" id="IPR003123">
    <property type="entry name" value="VPS9"/>
</dbReference>
<dbReference type="Proteomes" id="UP000242180">
    <property type="component" value="Unassembled WGS sequence"/>
</dbReference>
<organism evidence="4 5">
    <name type="scientific">Syncephalastrum racemosum</name>
    <name type="common">Filamentous fungus</name>
    <dbReference type="NCBI Taxonomy" id="13706"/>
    <lineage>
        <taxon>Eukaryota</taxon>
        <taxon>Fungi</taxon>
        <taxon>Fungi incertae sedis</taxon>
        <taxon>Mucoromycota</taxon>
        <taxon>Mucoromycotina</taxon>
        <taxon>Mucoromycetes</taxon>
        <taxon>Mucorales</taxon>
        <taxon>Syncephalastraceae</taxon>
        <taxon>Syncephalastrum</taxon>
    </lineage>
</organism>
<dbReference type="SUPFAM" id="SSF109993">
    <property type="entry name" value="VPS9 domain"/>
    <property type="match status" value="1"/>
</dbReference>
<dbReference type="PROSITE" id="PS51205">
    <property type="entry name" value="VPS9"/>
    <property type="match status" value="1"/>
</dbReference>
<dbReference type="GO" id="GO:0030139">
    <property type="term" value="C:endocytic vesicle"/>
    <property type="evidence" value="ECO:0007669"/>
    <property type="project" value="TreeGrafter"/>
</dbReference>
<feature type="region of interest" description="Disordered" evidence="1">
    <location>
        <begin position="506"/>
        <end position="580"/>
    </location>
</feature>
<dbReference type="Pfam" id="PF02204">
    <property type="entry name" value="VPS9"/>
    <property type="match status" value="1"/>
</dbReference>
<dbReference type="GO" id="GO:0005085">
    <property type="term" value="F:guanyl-nucleotide exchange factor activity"/>
    <property type="evidence" value="ECO:0007669"/>
    <property type="project" value="InterPro"/>
</dbReference>
<keyword evidence="5" id="KW-1185">Reference proteome</keyword>
<feature type="compositionally biased region" description="Low complexity" evidence="1">
    <location>
        <begin position="664"/>
        <end position="673"/>
    </location>
</feature>
<dbReference type="GO" id="GO:0005829">
    <property type="term" value="C:cytosol"/>
    <property type="evidence" value="ECO:0007669"/>
    <property type="project" value="TreeGrafter"/>
</dbReference>
<sequence>MDKDQQQKKNDSQDDQDPDSLVDEFDEKAALHSTHDEDDNTTKLYAKQSDDLDEKAALHQEHQNELDDLLDNSPPSSRQEQEGQPQGEIKPTDQELQHIFDQFDGKNDKDSPDEQQKRQEETQDVQGGQQEPSPTEPGSETTTATTTTDGGHARQSSISSDSTHRPSLAEIRRTADETKGRERQEVPFDFNRFLEQMRRKSAIPITRYFKSFLQRFDRRPWTVSEQIKIIQDFLEFIYERMRECDVWRDASEQEFENAKEGMEKLVMNRLYHATFSPGTTDDKERDEILYQKISIFRWIREEHLDIPKTQHNESFLTFAEAELLKINNYKAPRDKLICILNCCKVIFGLIKHVEGDAGADKFLPILIYVILRANPPRLISNVQYISRFRNPDHLQSESGYYLTNLMGSITFIESMEASSLSISKEEFDANIERTMAELEQERPSIALDKQKINYDNAVHPSRSPRAQPQPLIDPVKAAALLERGSSFAQKTMQKPLNFVGKIFQGLNESSDGEDDDDEERPYRRYVSPPQQQQHQHQHQHQHQQQPPLMPPGTVLPDGRIVVEGGSVPQMPPRPLPPDPRAVEAQRVFDANLQTIITMFPNVEPDVCFMVFQANEGHVSQTVDTLLEISEPSAKKTAADSEGDFPDTAEAMRQFEEQERHHRQQQQQQQQQQHTANESQ</sequence>
<dbReference type="InParanoid" id="A0A1X2HA40"/>
<dbReference type="GO" id="GO:0043130">
    <property type="term" value="F:ubiquitin binding"/>
    <property type="evidence" value="ECO:0007669"/>
    <property type="project" value="InterPro"/>
</dbReference>
<dbReference type="STRING" id="13706.A0A1X2HA40"/>
<feature type="compositionally biased region" description="Acidic residues" evidence="1">
    <location>
        <begin position="510"/>
        <end position="519"/>
    </location>
</feature>
<dbReference type="OrthoDB" id="300289at2759"/>
<dbReference type="PROSITE" id="PS51140">
    <property type="entry name" value="CUE"/>
    <property type="match status" value="1"/>
</dbReference>
<feature type="region of interest" description="Disordered" evidence="1">
    <location>
        <begin position="632"/>
        <end position="679"/>
    </location>
</feature>
<dbReference type="PANTHER" id="PTHR23101">
    <property type="entry name" value="RAB GDP/GTP EXCHANGE FACTOR"/>
    <property type="match status" value="1"/>
</dbReference>
<evidence type="ECO:0000313" key="4">
    <source>
        <dbReference type="EMBL" id="ORY95537.1"/>
    </source>
</evidence>
<dbReference type="InterPro" id="IPR037191">
    <property type="entry name" value="VPS9_dom_sf"/>
</dbReference>
<dbReference type="CDD" id="cd14279">
    <property type="entry name" value="CUE"/>
    <property type="match status" value="1"/>
</dbReference>
<dbReference type="SUPFAM" id="SSF46934">
    <property type="entry name" value="UBA-like"/>
    <property type="match status" value="1"/>
</dbReference>
<feature type="domain" description="VPS9" evidence="3">
    <location>
        <begin position="283"/>
        <end position="421"/>
    </location>
</feature>
<accession>A0A1X2HA40</accession>
<feature type="region of interest" description="Disordered" evidence="1">
    <location>
        <begin position="1"/>
        <end position="169"/>
    </location>
</feature>
<name>A0A1X2HA40_SYNRA</name>
<evidence type="ECO:0000256" key="1">
    <source>
        <dbReference type="SAM" id="MobiDB-lite"/>
    </source>
</evidence>
<dbReference type="PANTHER" id="PTHR23101:SF25">
    <property type="entry name" value="GTPASE-ACTIVATING PROTEIN AND VPS9 DOMAIN-CONTAINING PROTEIN 1"/>
    <property type="match status" value="1"/>
</dbReference>
<evidence type="ECO:0008006" key="6">
    <source>
        <dbReference type="Google" id="ProtNLM"/>
    </source>
</evidence>
<dbReference type="EMBL" id="MCGN01000006">
    <property type="protein sequence ID" value="ORY95537.1"/>
    <property type="molecule type" value="Genomic_DNA"/>
</dbReference>
<dbReference type="GO" id="GO:0016192">
    <property type="term" value="P:vesicle-mediated transport"/>
    <property type="evidence" value="ECO:0007669"/>
    <property type="project" value="InterPro"/>
</dbReference>
<reference evidence="4 5" key="1">
    <citation type="submission" date="2016-07" db="EMBL/GenBank/DDBJ databases">
        <title>Pervasive Adenine N6-methylation of Active Genes in Fungi.</title>
        <authorList>
            <consortium name="DOE Joint Genome Institute"/>
            <person name="Mondo S.J."/>
            <person name="Dannebaum R.O."/>
            <person name="Kuo R.C."/>
            <person name="Labutti K."/>
            <person name="Haridas S."/>
            <person name="Kuo A."/>
            <person name="Salamov A."/>
            <person name="Ahrendt S.R."/>
            <person name="Lipzen A."/>
            <person name="Sullivan W."/>
            <person name="Andreopoulos W.B."/>
            <person name="Clum A."/>
            <person name="Lindquist E."/>
            <person name="Daum C."/>
            <person name="Ramamoorthy G.K."/>
            <person name="Gryganskyi A."/>
            <person name="Culley D."/>
            <person name="Magnuson J.K."/>
            <person name="James T.Y."/>
            <person name="O'Malley M.A."/>
            <person name="Stajich J.E."/>
            <person name="Spatafora J.W."/>
            <person name="Visel A."/>
            <person name="Grigoriev I.V."/>
        </authorList>
    </citation>
    <scope>NUCLEOTIDE SEQUENCE [LARGE SCALE GENOMIC DNA]</scope>
    <source>
        <strain evidence="4 5">NRRL 2496</strain>
    </source>
</reference>
<feature type="compositionally biased region" description="Basic and acidic residues" evidence="1">
    <location>
        <begin position="48"/>
        <end position="65"/>
    </location>
</feature>
<proteinExistence type="predicted"/>
<feature type="compositionally biased region" description="Polar residues" evidence="1">
    <location>
        <begin position="73"/>
        <end position="84"/>
    </location>
</feature>